<dbReference type="InParanoid" id="D8PNA6"/>
<accession>D8PNA6</accession>
<dbReference type="EMBL" id="GL377302">
    <property type="protein sequence ID" value="EFJ03577.1"/>
    <property type="molecule type" value="Genomic_DNA"/>
</dbReference>
<dbReference type="OrthoDB" id="3353673at2759"/>
<dbReference type="Proteomes" id="UP000007431">
    <property type="component" value="Unassembled WGS sequence"/>
</dbReference>
<evidence type="ECO:0000313" key="4">
    <source>
        <dbReference type="Proteomes" id="UP000007431"/>
    </source>
</evidence>
<gene>
    <name evidence="3" type="ORF">SCHCODRAFT_64177</name>
</gene>
<keyword evidence="4" id="KW-1185">Reference proteome</keyword>
<dbReference type="AlphaFoldDB" id="D8PNA6"/>
<dbReference type="GeneID" id="9589732"/>
<dbReference type="OMA" id="WYYPSHG"/>
<dbReference type="eggNOG" id="ENOG502SETC">
    <property type="taxonomic scope" value="Eukaryota"/>
</dbReference>
<evidence type="ECO:0008006" key="5">
    <source>
        <dbReference type="Google" id="ProtNLM"/>
    </source>
</evidence>
<dbReference type="HOGENOM" id="CLU_045445_0_0_1"/>
<keyword evidence="1" id="KW-0175">Coiled coil</keyword>
<dbReference type="STRING" id="578458.D8PNA6"/>
<protein>
    <recommendedName>
        <fullName evidence="5">Transcriptional regulatory protein RXT2 N-terminal domain-containing protein</fullName>
    </recommendedName>
</protein>
<dbReference type="KEGG" id="scm:SCHCO_02612594"/>
<evidence type="ECO:0000256" key="1">
    <source>
        <dbReference type="SAM" id="Coils"/>
    </source>
</evidence>
<evidence type="ECO:0000256" key="2">
    <source>
        <dbReference type="SAM" id="MobiDB-lite"/>
    </source>
</evidence>
<feature type="region of interest" description="Disordered" evidence="2">
    <location>
        <begin position="1"/>
        <end position="34"/>
    </location>
</feature>
<name>D8PNA6_SCHCM</name>
<dbReference type="VEuPathDB" id="FungiDB:SCHCODRAFT_02612594"/>
<proteinExistence type="predicted"/>
<feature type="coiled-coil region" evidence="1">
    <location>
        <begin position="257"/>
        <end position="291"/>
    </location>
</feature>
<feature type="region of interest" description="Disordered" evidence="2">
    <location>
        <begin position="105"/>
        <end position="129"/>
    </location>
</feature>
<reference evidence="3 4" key="1">
    <citation type="journal article" date="2010" name="Nat. Biotechnol.">
        <title>Genome sequence of the model mushroom Schizophyllum commune.</title>
        <authorList>
            <person name="Ohm R.A."/>
            <person name="de Jong J.F."/>
            <person name="Lugones L.G."/>
            <person name="Aerts A."/>
            <person name="Kothe E."/>
            <person name="Stajich J.E."/>
            <person name="de Vries R.P."/>
            <person name="Record E."/>
            <person name="Levasseur A."/>
            <person name="Baker S.E."/>
            <person name="Bartholomew K.A."/>
            <person name="Coutinho P.M."/>
            <person name="Erdmann S."/>
            <person name="Fowler T.J."/>
            <person name="Gathman A.C."/>
            <person name="Lombard V."/>
            <person name="Henrissat B."/>
            <person name="Knabe N."/>
            <person name="Kuees U."/>
            <person name="Lilly W.W."/>
            <person name="Lindquist E."/>
            <person name="Lucas S."/>
            <person name="Magnuson J.K."/>
            <person name="Piumi F."/>
            <person name="Raudaskoski M."/>
            <person name="Salamov A."/>
            <person name="Schmutz J."/>
            <person name="Schwarze F.W.M.R."/>
            <person name="vanKuyk P.A."/>
            <person name="Horton J.S."/>
            <person name="Grigoriev I.V."/>
            <person name="Woesten H.A.B."/>
        </authorList>
    </citation>
    <scope>NUCLEOTIDE SEQUENCE [LARGE SCALE GENOMIC DNA]</scope>
    <source>
        <strain evidence="4">H4-8 / FGSC 9210</strain>
    </source>
</reference>
<sequence>MVAQGPESRSGSRMSMAGQKRRAAAQDDPLATLPLSDSNSWYYPSYGYDTEDEEETIMPGSSLGNWGNKSTRGARWVRRGKIAAWGPEMDDWQTEERARKRIKTLMQQNPRPSSPPPSLEHLSRTPSPPLVAPYDQPLADHVTYTSFVMDKAVTHTFRSGLVEELENVTNGLIEGEATMKRALGRLWQVISEDPDRLQGSSLPVTKLEEEDTEGVPEYQIDRAKRYGRAPDLTPTTHKLFLVGSQPGVVEPSHFTSLDTQRDTLEKSLATLRELQDDNREYAERLAEIREGLGEIKAQRNIIWQDVRQRAVSELQDAAVAYASSSM</sequence>
<evidence type="ECO:0000313" key="3">
    <source>
        <dbReference type="EMBL" id="EFJ03577.1"/>
    </source>
</evidence>
<organism evidence="4">
    <name type="scientific">Schizophyllum commune (strain H4-8 / FGSC 9210)</name>
    <name type="common">Split gill fungus</name>
    <dbReference type="NCBI Taxonomy" id="578458"/>
    <lineage>
        <taxon>Eukaryota</taxon>
        <taxon>Fungi</taxon>
        <taxon>Dikarya</taxon>
        <taxon>Basidiomycota</taxon>
        <taxon>Agaricomycotina</taxon>
        <taxon>Agaricomycetes</taxon>
        <taxon>Agaricomycetidae</taxon>
        <taxon>Agaricales</taxon>
        <taxon>Schizophyllaceae</taxon>
        <taxon>Schizophyllum</taxon>
    </lineage>
</organism>